<accession>A0ABQ2NJ92</accession>
<comment type="caution">
    <text evidence="1">The sequence shown here is derived from an EMBL/GenBank/DDBJ whole genome shotgun (WGS) entry which is preliminary data.</text>
</comment>
<organism evidence="1 2">
    <name type="scientific">Cloacibacterium rupense</name>
    <dbReference type="NCBI Taxonomy" id="517423"/>
    <lineage>
        <taxon>Bacteria</taxon>
        <taxon>Pseudomonadati</taxon>
        <taxon>Bacteroidota</taxon>
        <taxon>Flavobacteriia</taxon>
        <taxon>Flavobacteriales</taxon>
        <taxon>Weeksellaceae</taxon>
    </lineage>
</organism>
<keyword evidence="2" id="KW-1185">Reference proteome</keyword>
<name>A0ABQ2NJ92_9FLAO</name>
<sequence length="111" mass="12755">MIFGASFQNSLYFIDYQINKDYYEALCINKQKPELDCSGKCQVRKEAQKEESPISQIKYSFELHVLPAKNAEFIIKNPVVFSAKTKIVSINHTLTLDGYLKNGFQPPEFLV</sequence>
<dbReference type="Proteomes" id="UP000620064">
    <property type="component" value="Unassembled WGS sequence"/>
</dbReference>
<dbReference type="EMBL" id="BMLV01000002">
    <property type="protein sequence ID" value="GGP03890.1"/>
    <property type="molecule type" value="Genomic_DNA"/>
</dbReference>
<proteinExistence type="predicted"/>
<reference evidence="2" key="1">
    <citation type="journal article" date="2019" name="Int. J. Syst. Evol. Microbiol.">
        <title>The Global Catalogue of Microorganisms (GCM) 10K type strain sequencing project: providing services to taxonomists for standard genome sequencing and annotation.</title>
        <authorList>
            <consortium name="The Broad Institute Genomics Platform"/>
            <consortium name="The Broad Institute Genome Sequencing Center for Infectious Disease"/>
            <person name="Wu L."/>
            <person name="Ma J."/>
        </authorList>
    </citation>
    <scope>NUCLEOTIDE SEQUENCE [LARGE SCALE GENOMIC DNA]</scope>
    <source>
        <strain evidence="2">CGMCC 1.7656</strain>
    </source>
</reference>
<protein>
    <submittedName>
        <fullName evidence="1">Uncharacterized protein</fullName>
    </submittedName>
</protein>
<evidence type="ECO:0000313" key="2">
    <source>
        <dbReference type="Proteomes" id="UP000620064"/>
    </source>
</evidence>
<gene>
    <name evidence="1" type="ORF">GCM10010992_14020</name>
</gene>
<evidence type="ECO:0000313" key="1">
    <source>
        <dbReference type="EMBL" id="GGP03890.1"/>
    </source>
</evidence>